<keyword evidence="5 7" id="KW-0472">Membrane</keyword>
<sequence>MADTPGSEQSRREARIVDRHLPDGYTAAPEAVDYDSHDTAEPDQQANGEQQESSLRLQGGDIHRDIFKIKARAAAPRRAATFSAAHQKPHVPITPEGDDVGAPLGQEPGGFRRQYVQTQGFQRRLSTAATPVTKNFINFLEMYGSFAGEDLADTDEDDESAIDDGEAGPDEPMTERRPLLGRRKSSKRFRREGDASTSKTFFTLLKAFIGTGIMFLPKAFKNGGILFSSITLIMTSLITTLCFRLLLQCRKRYGGGGYGELGEAIVGTKLRSLILGSITLSQLGFVCAGLIFTAENMLAFAESVSWRSGSAQPFGVDALIAIQFVVLVPLALIRNISKLGPAALLADFFILIGLVYIWYYDIATLAQRGIAPSVVNFNSSTFTLTIGSAIFTFEGIGLILPIQSSMKKPEHFSKLLYLVMFIVTVVFTSVGALCYATFGDETKIQIISNFPQTSRLVNAVQFIYSLAVLVGEPVQLYPAIRIIETSIFGDKASGKKSAPIKWKKNLLRSCMMLGCGVIAILGASDLDKFVALIGSFACVPLVYIYPPLLHYMGNARRPWEKALDLALLTLGVGAMAYTSLVTLTQWVQN</sequence>
<dbReference type="OrthoDB" id="1684102at2759"/>
<dbReference type="AlphaFoldDB" id="A0A3M6WSS1"/>
<feature type="region of interest" description="Disordered" evidence="6">
    <location>
        <begin position="154"/>
        <end position="192"/>
    </location>
</feature>
<dbReference type="Proteomes" id="UP000281245">
    <property type="component" value="Unassembled WGS sequence"/>
</dbReference>
<dbReference type="PANTHER" id="PTHR22950:SF332">
    <property type="entry name" value="AMINO ACID TRANSPORTER (EUROFUNG)"/>
    <property type="match status" value="1"/>
</dbReference>
<evidence type="ECO:0000313" key="10">
    <source>
        <dbReference type="EMBL" id="RMY05497.1"/>
    </source>
</evidence>
<feature type="transmembrane region" description="Helical" evidence="7">
    <location>
        <begin position="529"/>
        <end position="553"/>
    </location>
</feature>
<feature type="transmembrane region" description="Helical" evidence="7">
    <location>
        <begin position="273"/>
        <end position="294"/>
    </location>
</feature>
<dbReference type="PANTHER" id="PTHR22950">
    <property type="entry name" value="AMINO ACID TRANSPORTER"/>
    <property type="match status" value="1"/>
</dbReference>
<evidence type="ECO:0000256" key="5">
    <source>
        <dbReference type="ARBA" id="ARBA00023136"/>
    </source>
</evidence>
<dbReference type="Pfam" id="PF01490">
    <property type="entry name" value="Aa_trans"/>
    <property type="match status" value="1"/>
</dbReference>
<dbReference type="Proteomes" id="UP000282582">
    <property type="component" value="Unassembled WGS sequence"/>
</dbReference>
<dbReference type="GO" id="GO:0005302">
    <property type="term" value="F:L-tyrosine transmembrane transporter activity"/>
    <property type="evidence" value="ECO:0007669"/>
    <property type="project" value="TreeGrafter"/>
</dbReference>
<dbReference type="InterPro" id="IPR013057">
    <property type="entry name" value="AA_transpt_TM"/>
</dbReference>
<reference evidence="11 12" key="1">
    <citation type="journal article" date="2018" name="BMC Genomics">
        <title>Genomic evidence for intraspecific hybridization in a clonal and extremely halotolerant yeast.</title>
        <authorList>
            <person name="Gostincar C."/>
            <person name="Stajich J.E."/>
            <person name="Zupancic J."/>
            <person name="Zalar P."/>
            <person name="Gunde-Cimerman N."/>
        </authorList>
    </citation>
    <scope>NUCLEOTIDE SEQUENCE [LARGE SCALE GENOMIC DNA]</scope>
    <source>
        <strain evidence="10 12">EXF-6654</strain>
        <strain evidence="9 11">EXF-6656</strain>
    </source>
</reference>
<keyword evidence="3 7" id="KW-0812">Transmembrane</keyword>
<evidence type="ECO:0000256" key="1">
    <source>
        <dbReference type="ARBA" id="ARBA00004141"/>
    </source>
</evidence>
<feature type="transmembrane region" description="Helical" evidence="7">
    <location>
        <begin position="415"/>
        <end position="438"/>
    </location>
</feature>
<dbReference type="EMBL" id="QWIK01000478">
    <property type="protein sequence ID" value="RMY05497.1"/>
    <property type="molecule type" value="Genomic_DNA"/>
</dbReference>
<feature type="transmembrane region" description="Helical" evidence="7">
    <location>
        <begin position="226"/>
        <end position="247"/>
    </location>
</feature>
<evidence type="ECO:0000256" key="2">
    <source>
        <dbReference type="ARBA" id="ARBA00008066"/>
    </source>
</evidence>
<proteinExistence type="inferred from homology"/>
<feature type="transmembrane region" description="Helical" evidence="7">
    <location>
        <begin position="380"/>
        <end position="403"/>
    </location>
</feature>
<feature type="transmembrane region" description="Helical" evidence="7">
    <location>
        <begin position="314"/>
        <end position="332"/>
    </location>
</feature>
<gene>
    <name evidence="10" type="ORF">D0868_06374</name>
    <name evidence="9" type="ORF">D0869_06812</name>
</gene>
<feature type="domain" description="Amino acid transporter transmembrane" evidence="8">
    <location>
        <begin position="195"/>
        <end position="582"/>
    </location>
</feature>
<dbReference type="GO" id="GO:0005774">
    <property type="term" value="C:vacuolar membrane"/>
    <property type="evidence" value="ECO:0007669"/>
    <property type="project" value="TreeGrafter"/>
</dbReference>
<keyword evidence="4 7" id="KW-1133">Transmembrane helix</keyword>
<feature type="compositionally biased region" description="Acidic residues" evidence="6">
    <location>
        <begin position="154"/>
        <end position="169"/>
    </location>
</feature>
<dbReference type="VEuPathDB" id="FungiDB:BTJ68_06710"/>
<feature type="compositionally biased region" description="Polar residues" evidence="6">
    <location>
        <begin position="42"/>
        <end position="56"/>
    </location>
</feature>
<comment type="similarity">
    <text evidence="2">Belongs to the amino acid/polyamine transporter 2 family.</text>
</comment>
<comment type="caution">
    <text evidence="9">The sequence shown here is derived from an EMBL/GenBank/DDBJ whole genome shotgun (WGS) entry which is preliminary data.</text>
</comment>
<feature type="compositionally biased region" description="Basic and acidic residues" evidence="6">
    <location>
        <begin position="9"/>
        <end position="22"/>
    </location>
</feature>
<comment type="subcellular location">
    <subcellularLocation>
        <location evidence="1">Membrane</location>
        <topology evidence="1">Multi-pass membrane protein</topology>
    </subcellularLocation>
</comment>
<evidence type="ECO:0000256" key="3">
    <source>
        <dbReference type="ARBA" id="ARBA00022692"/>
    </source>
</evidence>
<evidence type="ECO:0000313" key="12">
    <source>
        <dbReference type="Proteomes" id="UP000282582"/>
    </source>
</evidence>
<organism evidence="9 11">
    <name type="scientific">Hortaea werneckii</name>
    <name type="common">Black yeast</name>
    <name type="synonym">Cladosporium werneckii</name>
    <dbReference type="NCBI Taxonomy" id="91943"/>
    <lineage>
        <taxon>Eukaryota</taxon>
        <taxon>Fungi</taxon>
        <taxon>Dikarya</taxon>
        <taxon>Ascomycota</taxon>
        <taxon>Pezizomycotina</taxon>
        <taxon>Dothideomycetes</taxon>
        <taxon>Dothideomycetidae</taxon>
        <taxon>Mycosphaerellales</taxon>
        <taxon>Teratosphaeriaceae</taxon>
        <taxon>Hortaea</taxon>
    </lineage>
</organism>
<evidence type="ECO:0000256" key="7">
    <source>
        <dbReference type="SAM" id="Phobius"/>
    </source>
</evidence>
<dbReference type="EMBL" id="QWIJ01000516">
    <property type="protein sequence ID" value="RMX81441.1"/>
    <property type="molecule type" value="Genomic_DNA"/>
</dbReference>
<evidence type="ECO:0000259" key="8">
    <source>
        <dbReference type="Pfam" id="PF01490"/>
    </source>
</evidence>
<feature type="transmembrane region" description="Helical" evidence="7">
    <location>
        <begin position="458"/>
        <end position="477"/>
    </location>
</feature>
<feature type="transmembrane region" description="Helical" evidence="7">
    <location>
        <begin position="565"/>
        <end position="587"/>
    </location>
</feature>
<feature type="transmembrane region" description="Helical" evidence="7">
    <location>
        <begin position="505"/>
        <end position="523"/>
    </location>
</feature>
<evidence type="ECO:0000313" key="11">
    <source>
        <dbReference type="Proteomes" id="UP000281245"/>
    </source>
</evidence>
<feature type="region of interest" description="Disordered" evidence="6">
    <location>
        <begin position="1"/>
        <end position="61"/>
    </location>
</feature>
<protein>
    <recommendedName>
        <fullName evidence="8">Amino acid transporter transmembrane domain-containing protein</fullName>
    </recommendedName>
</protein>
<evidence type="ECO:0000256" key="6">
    <source>
        <dbReference type="SAM" id="MobiDB-lite"/>
    </source>
</evidence>
<feature type="compositionally biased region" description="Basic residues" evidence="6">
    <location>
        <begin position="179"/>
        <end position="190"/>
    </location>
</feature>
<evidence type="ECO:0000256" key="4">
    <source>
        <dbReference type="ARBA" id="ARBA00022989"/>
    </source>
</evidence>
<feature type="transmembrane region" description="Helical" evidence="7">
    <location>
        <begin position="339"/>
        <end position="360"/>
    </location>
</feature>
<accession>A0A3M6WSS1</accession>
<evidence type="ECO:0000313" key="9">
    <source>
        <dbReference type="EMBL" id="RMX81441.1"/>
    </source>
</evidence>
<name>A0A3M6WSS1_HORWE</name>